<feature type="compositionally biased region" description="Basic and acidic residues" evidence="1">
    <location>
        <begin position="107"/>
        <end position="120"/>
    </location>
</feature>
<evidence type="ECO:0000313" key="3">
    <source>
        <dbReference type="Proteomes" id="UP000192911"/>
    </source>
</evidence>
<reference evidence="3" key="1">
    <citation type="submission" date="2017-04" db="EMBL/GenBank/DDBJ databases">
        <authorList>
            <person name="Varghese N."/>
            <person name="Submissions S."/>
        </authorList>
    </citation>
    <scope>NUCLEOTIDE SEQUENCE [LARGE SCALE GENOMIC DNA]</scope>
    <source>
        <strain evidence="3">Ballard 720</strain>
    </source>
</reference>
<organism evidence="2 3">
    <name type="scientific">Trinickia caryophylli</name>
    <name type="common">Paraburkholderia caryophylli</name>
    <dbReference type="NCBI Taxonomy" id="28094"/>
    <lineage>
        <taxon>Bacteria</taxon>
        <taxon>Pseudomonadati</taxon>
        <taxon>Pseudomonadota</taxon>
        <taxon>Betaproteobacteria</taxon>
        <taxon>Burkholderiales</taxon>
        <taxon>Burkholderiaceae</taxon>
        <taxon>Trinickia</taxon>
    </lineage>
</organism>
<feature type="compositionally biased region" description="Low complexity" evidence="1">
    <location>
        <begin position="56"/>
        <end position="69"/>
    </location>
</feature>
<feature type="compositionally biased region" description="Polar residues" evidence="1">
    <location>
        <begin position="97"/>
        <end position="106"/>
    </location>
</feature>
<dbReference type="AlphaFoldDB" id="A0A1X7FP11"/>
<protein>
    <submittedName>
        <fullName evidence="2">Uncharacterized protein</fullName>
    </submittedName>
</protein>
<feature type="region of interest" description="Disordered" evidence="1">
    <location>
        <begin position="1"/>
        <end position="125"/>
    </location>
</feature>
<accession>A0A1X7FP11</accession>
<keyword evidence="3" id="KW-1185">Reference proteome</keyword>
<dbReference type="EMBL" id="FXAH01000010">
    <property type="protein sequence ID" value="SMF55967.1"/>
    <property type="molecule type" value="Genomic_DNA"/>
</dbReference>
<evidence type="ECO:0000313" key="2">
    <source>
        <dbReference type="EMBL" id="SMF55967.1"/>
    </source>
</evidence>
<gene>
    <name evidence="2" type="ORF">SAMN06295900_110106</name>
</gene>
<evidence type="ECO:0000256" key="1">
    <source>
        <dbReference type="SAM" id="MobiDB-lite"/>
    </source>
</evidence>
<sequence length="472" mass="50876">MPKIQSGGPISPAASAHSAEPQDENEARAPNSAATQGSSRHQDARLQPLDSRRRPSSPTGASSSAPRTANLPVAGENPGAVGALRRRRTGGDGELAPSTTNESASTGRDEDRAADGETREQATGVTRLARGARNVAYRAFQGYVGMLAISAGYRTVRNPGEALRHPLATLGGIVSFSERLSEQTIQQGRADVLARHGSYIPADSACHEVEPRISYELPLGVGGRVTRGNRPHYNKPTDFELSRFVPNGGGLHAVHHESLHCYTHPNFATSMRNSPYWRTIEEALTEHFADELPGHAIGKATPYDLSRLPNGKRWSTAAAELEKAAGTETLQRAYFSGDVDAIRAVSAAIVDIWPKEPTHTAWRAISLSQSHQRRSLAECFVGAALLSTGKLPADPAPGSGDAGNWAWRHLPVNQFKQIAPKQAKAIRQQAQALQSKLGRTFDQAFYGFDSHTQGEAMGAIQAQIHREWKPVL</sequence>
<name>A0A1X7FP11_TRICW</name>
<dbReference type="Proteomes" id="UP000192911">
    <property type="component" value="Unassembled WGS sequence"/>
</dbReference>
<proteinExistence type="predicted"/>